<dbReference type="EMBL" id="HF935221">
    <property type="protein sequence ID" value="CCX04947.1"/>
    <property type="molecule type" value="Genomic_DNA"/>
</dbReference>
<dbReference type="InterPro" id="IPR011576">
    <property type="entry name" value="Pyridox_Oxase_N"/>
</dbReference>
<dbReference type="InterPro" id="IPR052841">
    <property type="entry name" value="PMP_oxidase-like"/>
</dbReference>
<dbReference type="OrthoDB" id="5300823at2759"/>
<evidence type="ECO:0000259" key="1">
    <source>
        <dbReference type="Pfam" id="PF01243"/>
    </source>
</evidence>
<accession>U4KUZ5</accession>
<dbReference type="Gene3D" id="2.30.110.10">
    <property type="entry name" value="Electron Transport, Fmn-binding Protein, Chain A"/>
    <property type="match status" value="1"/>
</dbReference>
<gene>
    <name evidence="2" type="ORF">PCON_04087</name>
</gene>
<reference evidence="2 3" key="1">
    <citation type="journal article" date="2013" name="PLoS Genet.">
        <title>The genome and development-dependent transcriptomes of Pyronema confluens: a window into fungal evolution.</title>
        <authorList>
            <person name="Traeger S."/>
            <person name="Altegoer F."/>
            <person name="Freitag M."/>
            <person name="Gabaldon T."/>
            <person name="Kempken F."/>
            <person name="Kumar A."/>
            <person name="Marcet-Houben M."/>
            <person name="Poggeler S."/>
            <person name="Stajich J.E."/>
            <person name="Nowrousian M."/>
        </authorList>
    </citation>
    <scope>NUCLEOTIDE SEQUENCE [LARGE SCALE GENOMIC DNA]</scope>
    <source>
        <strain evidence="3">CBS 100304</strain>
        <tissue evidence="2">Vegetative mycelium</tissue>
    </source>
</reference>
<name>U4KUZ5_PYROM</name>
<proteinExistence type="predicted"/>
<evidence type="ECO:0000313" key="3">
    <source>
        <dbReference type="Proteomes" id="UP000018144"/>
    </source>
</evidence>
<dbReference type="PANTHER" id="PTHR28040:SF1">
    <property type="entry name" value="PYRIDOXAMINE 5'-PHOSPHATE OXIDASE YLR456W HOMOLOG-RELATED"/>
    <property type="match status" value="1"/>
</dbReference>
<dbReference type="GO" id="GO:0005634">
    <property type="term" value="C:nucleus"/>
    <property type="evidence" value="ECO:0007669"/>
    <property type="project" value="TreeGrafter"/>
</dbReference>
<keyword evidence="3" id="KW-1185">Reference proteome</keyword>
<dbReference type="SUPFAM" id="SSF50475">
    <property type="entry name" value="FMN-binding split barrel"/>
    <property type="match status" value="1"/>
</dbReference>
<dbReference type="AlphaFoldDB" id="U4KUZ5"/>
<feature type="domain" description="Pyridoxamine 5'-phosphate oxidase N-terminal" evidence="1">
    <location>
        <begin position="10"/>
        <end position="143"/>
    </location>
</feature>
<protein>
    <submittedName>
        <fullName evidence="2">Similar to Pyridoxamine 5&amp;apos acc. no. Q9UUK0</fullName>
    </submittedName>
</protein>
<dbReference type="PANTHER" id="PTHR28040">
    <property type="entry name" value="PYRIDOXAMINE 5'-PHOSPHATE OXIDASE YLR456W HOMOLOG-RELATED"/>
    <property type="match status" value="1"/>
</dbReference>
<sequence>MATDSHQLPTEVEVCVKNARYLHFATSGGLWPHVSLMNYTYIPSNPFDLPAEGKPVIVLTIQPSAKKIANLQANPRVSLLVHDWVSHRTSFSAEAPQQPQSSLASLLSNLNSAALSSISATLFGYAHLIESGTEEEKYYRKVHTENCTAAGESMCYLNEESTRIAVVAISWARVADHKGSVKDWIAPGQEKAWKEFEEGTPAPQVNGAI</sequence>
<dbReference type="STRING" id="1076935.U4KUZ5"/>
<organism evidence="2 3">
    <name type="scientific">Pyronema omphalodes (strain CBS 100304)</name>
    <name type="common">Pyronema confluens</name>
    <dbReference type="NCBI Taxonomy" id="1076935"/>
    <lineage>
        <taxon>Eukaryota</taxon>
        <taxon>Fungi</taxon>
        <taxon>Dikarya</taxon>
        <taxon>Ascomycota</taxon>
        <taxon>Pezizomycotina</taxon>
        <taxon>Pezizomycetes</taxon>
        <taxon>Pezizales</taxon>
        <taxon>Pyronemataceae</taxon>
        <taxon>Pyronema</taxon>
    </lineage>
</organism>
<dbReference type="InterPro" id="IPR012349">
    <property type="entry name" value="Split_barrel_FMN-bd"/>
</dbReference>
<dbReference type="Pfam" id="PF01243">
    <property type="entry name" value="PNPOx_N"/>
    <property type="match status" value="1"/>
</dbReference>
<dbReference type="GO" id="GO:0005737">
    <property type="term" value="C:cytoplasm"/>
    <property type="evidence" value="ECO:0007669"/>
    <property type="project" value="TreeGrafter"/>
</dbReference>
<dbReference type="eggNOG" id="ENOG502S4PT">
    <property type="taxonomic scope" value="Eukaryota"/>
</dbReference>
<dbReference type="Proteomes" id="UP000018144">
    <property type="component" value="Unassembled WGS sequence"/>
</dbReference>
<evidence type="ECO:0000313" key="2">
    <source>
        <dbReference type="EMBL" id="CCX04947.1"/>
    </source>
</evidence>